<feature type="transmembrane region" description="Helical" evidence="9">
    <location>
        <begin position="38"/>
        <end position="57"/>
    </location>
</feature>
<name>A0AAW1UTU3_9CUCU</name>
<evidence type="ECO:0000256" key="6">
    <source>
        <dbReference type="ARBA" id="ARBA00023136"/>
    </source>
</evidence>
<dbReference type="Pfam" id="PF02949">
    <property type="entry name" value="7tm_6"/>
    <property type="match status" value="1"/>
</dbReference>
<evidence type="ECO:0000313" key="11">
    <source>
        <dbReference type="Proteomes" id="UP001431783"/>
    </source>
</evidence>
<protein>
    <recommendedName>
        <fullName evidence="12">Odorant receptor</fullName>
    </recommendedName>
</protein>
<reference evidence="10 11" key="1">
    <citation type="submission" date="2023-03" db="EMBL/GenBank/DDBJ databases">
        <title>Genome insight into feeding habits of ladybird beetles.</title>
        <authorList>
            <person name="Li H.-S."/>
            <person name="Huang Y.-H."/>
            <person name="Pang H."/>
        </authorList>
    </citation>
    <scope>NUCLEOTIDE SEQUENCE [LARGE SCALE GENOMIC DNA]</scope>
    <source>
        <strain evidence="10">SYSU_2023b</strain>
        <tissue evidence="10">Whole body</tissue>
    </source>
</reference>
<organism evidence="10 11">
    <name type="scientific">Henosepilachna vigintioctopunctata</name>
    <dbReference type="NCBI Taxonomy" id="420089"/>
    <lineage>
        <taxon>Eukaryota</taxon>
        <taxon>Metazoa</taxon>
        <taxon>Ecdysozoa</taxon>
        <taxon>Arthropoda</taxon>
        <taxon>Hexapoda</taxon>
        <taxon>Insecta</taxon>
        <taxon>Pterygota</taxon>
        <taxon>Neoptera</taxon>
        <taxon>Endopterygota</taxon>
        <taxon>Coleoptera</taxon>
        <taxon>Polyphaga</taxon>
        <taxon>Cucujiformia</taxon>
        <taxon>Coccinelloidea</taxon>
        <taxon>Coccinellidae</taxon>
        <taxon>Epilachninae</taxon>
        <taxon>Epilachnini</taxon>
        <taxon>Henosepilachna</taxon>
    </lineage>
</organism>
<gene>
    <name evidence="10" type="ORF">WA026_007318</name>
</gene>
<comment type="caution">
    <text evidence="10">The sequence shown here is derived from an EMBL/GenBank/DDBJ whole genome shotgun (WGS) entry which is preliminary data.</text>
</comment>
<dbReference type="AlphaFoldDB" id="A0AAW1UTU3"/>
<comment type="subcellular location">
    <subcellularLocation>
        <location evidence="1">Membrane</location>
        <topology evidence="1">Multi-pass membrane protein</topology>
    </subcellularLocation>
</comment>
<evidence type="ECO:0008006" key="12">
    <source>
        <dbReference type="Google" id="ProtNLM"/>
    </source>
</evidence>
<evidence type="ECO:0000256" key="1">
    <source>
        <dbReference type="ARBA" id="ARBA00004141"/>
    </source>
</evidence>
<keyword evidence="8" id="KW-0807">Transducer</keyword>
<evidence type="ECO:0000256" key="5">
    <source>
        <dbReference type="ARBA" id="ARBA00022989"/>
    </source>
</evidence>
<evidence type="ECO:0000256" key="4">
    <source>
        <dbReference type="ARBA" id="ARBA00022725"/>
    </source>
</evidence>
<dbReference type="InterPro" id="IPR004117">
    <property type="entry name" value="7tm6_olfct_rcpt"/>
</dbReference>
<proteinExistence type="predicted"/>
<evidence type="ECO:0000256" key="8">
    <source>
        <dbReference type="ARBA" id="ARBA00023224"/>
    </source>
</evidence>
<accession>A0AAW1UTU3</accession>
<dbReference type="GO" id="GO:0016020">
    <property type="term" value="C:membrane"/>
    <property type="evidence" value="ECO:0007669"/>
    <property type="project" value="UniProtKB-SubCell"/>
</dbReference>
<evidence type="ECO:0000313" key="10">
    <source>
        <dbReference type="EMBL" id="KAK9884475.1"/>
    </source>
</evidence>
<evidence type="ECO:0000256" key="9">
    <source>
        <dbReference type="SAM" id="Phobius"/>
    </source>
</evidence>
<keyword evidence="6 9" id="KW-0472">Membrane</keyword>
<sequence length="173" mass="20948">MYSALFNNESLLYNHPNEILRKFYRTTIKEIWPMKLFIILRWSIYAAVVVFFISIFIHVHETQKDAEECIRNPKCSLVFMNYYHLPWNERKYYWAANIQNVSFGGICGVFAYYRDVYISSFIILLRCKLRMLSYVIGHLNEFVDDLDLKHYDWLLKECVEEHQRITRFVGISY</sequence>
<keyword evidence="7" id="KW-0675">Receptor</keyword>
<keyword evidence="2" id="KW-0716">Sensory transduction</keyword>
<evidence type="ECO:0000256" key="7">
    <source>
        <dbReference type="ARBA" id="ARBA00023170"/>
    </source>
</evidence>
<dbReference type="GO" id="GO:0004984">
    <property type="term" value="F:olfactory receptor activity"/>
    <property type="evidence" value="ECO:0007669"/>
    <property type="project" value="InterPro"/>
</dbReference>
<dbReference type="GO" id="GO:0005549">
    <property type="term" value="F:odorant binding"/>
    <property type="evidence" value="ECO:0007669"/>
    <property type="project" value="InterPro"/>
</dbReference>
<evidence type="ECO:0000256" key="2">
    <source>
        <dbReference type="ARBA" id="ARBA00022606"/>
    </source>
</evidence>
<dbReference type="Proteomes" id="UP001431783">
    <property type="component" value="Unassembled WGS sequence"/>
</dbReference>
<feature type="transmembrane region" description="Helical" evidence="9">
    <location>
        <begin position="92"/>
        <end position="113"/>
    </location>
</feature>
<dbReference type="EMBL" id="JARQZJ010000093">
    <property type="protein sequence ID" value="KAK9884475.1"/>
    <property type="molecule type" value="Genomic_DNA"/>
</dbReference>
<keyword evidence="11" id="KW-1185">Reference proteome</keyword>
<keyword evidence="4" id="KW-0552">Olfaction</keyword>
<evidence type="ECO:0000256" key="3">
    <source>
        <dbReference type="ARBA" id="ARBA00022692"/>
    </source>
</evidence>
<dbReference type="GO" id="GO:0007165">
    <property type="term" value="P:signal transduction"/>
    <property type="evidence" value="ECO:0007669"/>
    <property type="project" value="UniProtKB-KW"/>
</dbReference>
<keyword evidence="3 9" id="KW-0812">Transmembrane</keyword>
<keyword evidence="5 9" id="KW-1133">Transmembrane helix</keyword>